<evidence type="ECO:0000313" key="2">
    <source>
        <dbReference type="EMBL" id="EMA55294.1"/>
    </source>
</evidence>
<comment type="caution">
    <text evidence="2">The sequence shown here is derived from an EMBL/GenBank/DDBJ whole genome shotgun (WGS) entry which is preliminary data.</text>
</comment>
<dbReference type="InterPro" id="IPR029069">
    <property type="entry name" value="HotDog_dom_sf"/>
</dbReference>
<evidence type="ECO:0000313" key="3">
    <source>
        <dbReference type="Proteomes" id="UP000011625"/>
    </source>
</evidence>
<dbReference type="InterPro" id="IPR050965">
    <property type="entry name" value="UPF0336/Enoyl-CoA_hydratase"/>
</dbReference>
<protein>
    <submittedName>
        <fullName evidence="2">Acyl dehydratase MaoC</fullName>
    </submittedName>
</protein>
<dbReference type="STRING" id="1227456.C450_02790"/>
<dbReference type="GO" id="GO:0006633">
    <property type="term" value="P:fatty acid biosynthetic process"/>
    <property type="evidence" value="ECO:0007669"/>
    <property type="project" value="InterPro"/>
</dbReference>
<dbReference type="Pfam" id="PF01575">
    <property type="entry name" value="MaoC_dehydratas"/>
    <property type="match status" value="1"/>
</dbReference>
<dbReference type="InterPro" id="IPR002539">
    <property type="entry name" value="MaoC-like_dom"/>
</dbReference>
<dbReference type="SUPFAM" id="SSF54637">
    <property type="entry name" value="Thioesterase/thiol ester dehydrase-isomerase"/>
    <property type="match status" value="1"/>
</dbReference>
<feature type="domain" description="MaoC-like" evidence="1">
    <location>
        <begin position="76"/>
        <end position="174"/>
    </location>
</feature>
<dbReference type="AlphaFoldDB" id="M0NDX3"/>
<proteinExistence type="predicted"/>
<sequence length="198" mass="21512">MSSGSRHDTFADAWLRGSTRFLENVFEANRAALAAFGGHETDDTPAEGALAGAERPEWEVDLTEHRRDALSVGDRVRFTKTLTDADVRAFARASGDTNPLHLDESFAERTRFGGRIVHGTLASGLISAALARLPGLVVYLSQDVEFQNPVGIGERATAECEIVEDLGEHRYRIATRVTTDDVTAIDGEAVVLLDEVDD</sequence>
<name>M0NDX3_9EURY</name>
<dbReference type="GO" id="GO:0019171">
    <property type="term" value="F:(3R)-hydroxyacyl-[acyl-carrier-protein] dehydratase activity"/>
    <property type="evidence" value="ECO:0007669"/>
    <property type="project" value="TreeGrafter"/>
</dbReference>
<dbReference type="EMBL" id="AOME01000014">
    <property type="protein sequence ID" value="EMA55294.1"/>
    <property type="molecule type" value="Genomic_DNA"/>
</dbReference>
<dbReference type="RefSeq" id="WP_005039711.1">
    <property type="nucleotide sequence ID" value="NZ_AOME01000014.1"/>
</dbReference>
<accession>M0NDX3</accession>
<organism evidence="2 3">
    <name type="scientific">Halococcus salifodinae DSM 8989</name>
    <dbReference type="NCBI Taxonomy" id="1227456"/>
    <lineage>
        <taxon>Archaea</taxon>
        <taxon>Methanobacteriati</taxon>
        <taxon>Methanobacteriota</taxon>
        <taxon>Stenosarchaea group</taxon>
        <taxon>Halobacteria</taxon>
        <taxon>Halobacteriales</taxon>
        <taxon>Halococcaceae</taxon>
        <taxon>Halococcus</taxon>
    </lineage>
</organism>
<dbReference type="PATRIC" id="fig|1227456.3.peg.582"/>
<dbReference type="PANTHER" id="PTHR43437:SF3">
    <property type="entry name" value="HYDROXYACYL-THIOESTER DEHYDRATASE TYPE 2, MITOCHONDRIAL"/>
    <property type="match status" value="1"/>
</dbReference>
<reference evidence="2 3" key="1">
    <citation type="journal article" date="2014" name="PLoS Genet.">
        <title>Phylogenetically driven sequencing of extremely halophilic archaea reveals strategies for static and dynamic osmo-response.</title>
        <authorList>
            <person name="Becker E.A."/>
            <person name="Seitzer P.M."/>
            <person name="Tritt A."/>
            <person name="Larsen D."/>
            <person name="Krusor M."/>
            <person name="Yao A.I."/>
            <person name="Wu D."/>
            <person name="Madern D."/>
            <person name="Eisen J.A."/>
            <person name="Darling A.E."/>
            <person name="Facciotti M.T."/>
        </authorList>
    </citation>
    <scope>NUCLEOTIDE SEQUENCE [LARGE SCALE GENOMIC DNA]</scope>
    <source>
        <strain evidence="2 3">DSM 8989</strain>
    </source>
</reference>
<evidence type="ECO:0000259" key="1">
    <source>
        <dbReference type="Pfam" id="PF01575"/>
    </source>
</evidence>
<dbReference type="PRINTS" id="PR01483">
    <property type="entry name" value="FASYNTHASE"/>
</dbReference>
<dbReference type="PANTHER" id="PTHR43437">
    <property type="entry name" value="HYDROXYACYL-THIOESTER DEHYDRATASE TYPE 2, MITOCHONDRIAL-RELATED"/>
    <property type="match status" value="1"/>
</dbReference>
<dbReference type="OrthoDB" id="51509at2157"/>
<dbReference type="Gene3D" id="3.10.129.10">
    <property type="entry name" value="Hotdog Thioesterase"/>
    <property type="match status" value="1"/>
</dbReference>
<dbReference type="GO" id="GO:0005835">
    <property type="term" value="C:fatty acid synthase complex"/>
    <property type="evidence" value="ECO:0007669"/>
    <property type="project" value="InterPro"/>
</dbReference>
<gene>
    <name evidence="2" type="ORF">C450_02790</name>
</gene>
<dbReference type="Proteomes" id="UP000011625">
    <property type="component" value="Unassembled WGS sequence"/>
</dbReference>
<dbReference type="InterPro" id="IPR003965">
    <property type="entry name" value="Fatty_acid_synthase"/>
</dbReference>
<keyword evidence="3" id="KW-1185">Reference proteome</keyword>
<dbReference type="CDD" id="cd03449">
    <property type="entry name" value="R_hydratase"/>
    <property type="match status" value="1"/>
</dbReference>
<dbReference type="GO" id="GO:0004312">
    <property type="term" value="F:fatty acid synthase activity"/>
    <property type="evidence" value="ECO:0007669"/>
    <property type="project" value="InterPro"/>
</dbReference>